<protein>
    <submittedName>
        <fullName evidence="1">Uncharacterized protein</fullName>
    </submittedName>
</protein>
<dbReference type="EMBL" id="BSYO01000019">
    <property type="protein sequence ID" value="GMH18603.1"/>
    <property type="molecule type" value="Genomic_DNA"/>
</dbReference>
<dbReference type="AlphaFoldDB" id="A0AAD3SV33"/>
<dbReference type="Proteomes" id="UP001279734">
    <property type="component" value="Unassembled WGS sequence"/>
</dbReference>
<comment type="caution">
    <text evidence="1">The sequence shown here is derived from an EMBL/GenBank/DDBJ whole genome shotgun (WGS) entry which is preliminary data.</text>
</comment>
<reference evidence="1" key="1">
    <citation type="submission" date="2023-05" db="EMBL/GenBank/DDBJ databases">
        <title>Nepenthes gracilis genome sequencing.</title>
        <authorList>
            <person name="Fukushima K."/>
        </authorList>
    </citation>
    <scope>NUCLEOTIDE SEQUENCE</scope>
    <source>
        <strain evidence="1">SING2019-196</strain>
    </source>
</reference>
<gene>
    <name evidence="1" type="ORF">Nepgr_020444</name>
</gene>
<sequence>MNDEHANVVTTTDHPVLDVGAPCVADHVAGSLHRPLTTLDTVPIEDKSKGAHQPSMFVGLDSVSNPCHHNQIDGSSGDAISDEFGLIPGVDGSTPESIARIARKAAKLRSIRFSRLPSGPHAR</sequence>
<name>A0AAD3SV33_NEPGR</name>
<evidence type="ECO:0000313" key="1">
    <source>
        <dbReference type="EMBL" id="GMH18603.1"/>
    </source>
</evidence>
<organism evidence="1 2">
    <name type="scientific">Nepenthes gracilis</name>
    <name type="common">Slender pitcher plant</name>
    <dbReference type="NCBI Taxonomy" id="150966"/>
    <lineage>
        <taxon>Eukaryota</taxon>
        <taxon>Viridiplantae</taxon>
        <taxon>Streptophyta</taxon>
        <taxon>Embryophyta</taxon>
        <taxon>Tracheophyta</taxon>
        <taxon>Spermatophyta</taxon>
        <taxon>Magnoliopsida</taxon>
        <taxon>eudicotyledons</taxon>
        <taxon>Gunneridae</taxon>
        <taxon>Pentapetalae</taxon>
        <taxon>Caryophyllales</taxon>
        <taxon>Nepenthaceae</taxon>
        <taxon>Nepenthes</taxon>
    </lineage>
</organism>
<evidence type="ECO:0000313" key="2">
    <source>
        <dbReference type="Proteomes" id="UP001279734"/>
    </source>
</evidence>
<keyword evidence="2" id="KW-1185">Reference proteome</keyword>
<proteinExistence type="predicted"/>
<accession>A0AAD3SV33</accession>